<name>A0A026X2F3_OOCBI</name>
<evidence type="ECO:0000313" key="1">
    <source>
        <dbReference type="EMBL" id="EZA62171.1"/>
    </source>
</evidence>
<keyword evidence="2" id="KW-1185">Reference proteome</keyword>
<reference evidence="1 2" key="1">
    <citation type="journal article" date="2014" name="Curr. Biol.">
        <title>The genome of the clonal raider ant Cerapachys biroi.</title>
        <authorList>
            <person name="Oxley P.R."/>
            <person name="Ji L."/>
            <person name="Fetter-Pruneda I."/>
            <person name="McKenzie S.K."/>
            <person name="Li C."/>
            <person name="Hu H."/>
            <person name="Zhang G."/>
            <person name="Kronauer D.J."/>
        </authorList>
    </citation>
    <scope>NUCLEOTIDE SEQUENCE [LARGE SCALE GENOMIC DNA]</scope>
</reference>
<evidence type="ECO:0000313" key="2">
    <source>
        <dbReference type="Proteomes" id="UP000053097"/>
    </source>
</evidence>
<dbReference type="Proteomes" id="UP000053097">
    <property type="component" value="Unassembled WGS sequence"/>
</dbReference>
<proteinExistence type="predicted"/>
<accession>A0A026X2F3</accession>
<protein>
    <submittedName>
        <fullName evidence="1">Uncharacterized protein</fullName>
    </submittedName>
</protein>
<gene>
    <name evidence="1" type="ORF">X777_06122</name>
</gene>
<dbReference type="AlphaFoldDB" id="A0A026X2F3"/>
<dbReference type="EMBL" id="KK107029">
    <property type="protein sequence ID" value="EZA62171.1"/>
    <property type="molecule type" value="Genomic_DNA"/>
</dbReference>
<sequence length="90" mass="10057">MKRDIARFDTSDYASDNVYGRFKVPGLMKDENNGAIMTIVEKVDAKIAQFSYIAFAETKDASNAIRASECFNAHNIIDCELLALVFSKPM</sequence>
<organism evidence="1 2">
    <name type="scientific">Ooceraea biroi</name>
    <name type="common">Clonal raider ant</name>
    <name type="synonym">Cerapachys biroi</name>
    <dbReference type="NCBI Taxonomy" id="2015173"/>
    <lineage>
        <taxon>Eukaryota</taxon>
        <taxon>Metazoa</taxon>
        <taxon>Ecdysozoa</taxon>
        <taxon>Arthropoda</taxon>
        <taxon>Hexapoda</taxon>
        <taxon>Insecta</taxon>
        <taxon>Pterygota</taxon>
        <taxon>Neoptera</taxon>
        <taxon>Endopterygota</taxon>
        <taxon>Hymenoptera</taxon>
        <taxon>Apocrita</taxon>
        <taxon>Aculeata</taxon>
        <taxon>Formicoidea</taxon>
        <taxon>Formicidae</taxon>
        <taxon>Dorylinae</taxon>
        <taxon>Ooceraea</taxon>
    </lineage>
</organism>